<dbReference type="RefSeq" id="WP_173128516.1">
    <property type="nucleotide sequence ID" value="NZ_JABRWJ010000007.1"/>
</dbReference>
<gene>
    <name evidence="5" type="ORF">HLB44_24495</name>
</gene>
<comment type="similarity">
    <text evidence="1">Belongs to the peptidase C14A family.</text>
</comment>
<evidence type="ECO:0000256" key="3">
    <source>
        <dbReference type="SAM" id="SignalP"/>
    </source>
</evidence>
<dbReference type="Gene3D" id="2.40.360.20">
    <property type="match status" value="1"/>
</dbReference>
<dbReference type="PROSITE" id="PS50208">
    <property type="entry name" value="CASPASE_P20"/>
    <property type="match status" value="1"/>
</dbReference>
<organism evidence="5 6">
    <name type="scientific">Pseudaquabacterium terrae</name>
    <dbReference type="NCBI Taxonomy" id="2732868"/>
    <lineage>
        <taxon>Bacteria</taxon>
        <taxon>Pseudomonadati</taxon>
        <taxon>Pseudomonadota</taxon>
        <taxon>Betaproteobacteria</taxon>
        <taxon>Burkholderiales</taxon>
        <taxon>Sphaerotilaceae</taxon>
        <taxon>Pseudaquabacterium</taxon>
    </lineage>
</organism>
<evidence type="ECO:0000256" key="2">
    <source>
        <dbReference type="SAM" id="MobiDB-lite"/>
    </source>
</evidence>
<dbReference type="InterPro" id="IPR029030">
    <property type="entry name" value="Caspase-like_dom_sf"/>
</dbReference>
<dbReference type="PANTHER" id="PTHR22576">
    <property type="entry name" value="MUCOSA ASSOCIATED LYMPHOID TISSUE LYMPHOMA TRANSLOCATION PROTEIN 1/PARACASPASE"/>
    <property type="match status" value="1"/>
</dbReference>
<keyword evidence="6" id="KW-1185">Reference proteome</keyword>
<evidence type="ECO:0000259" key="4">
    <source>
        <dbReference type="PROSITE" id="PS50208"/>
    </source>
</evidence>
<dbReference type="Gene3D" id="3.40.50.1460">
    <property type="match status" value="1"/>
</dbReference>
<proteinExistence type="inferred from homology"/>
<feature type="signal peptide" evidence="3">
    <location>
        <begin position="1"/>
        <end position="29"/>
    </location>
</feature>
<keyword evidence="3" id="KW-0732">Signal</keyword>
<evidence type="ECO:0000256" key="1">
    <source>
        <dbReference type="ARBA" id="ARBA00010134"/>
    </source>
</evidence>
<dbReference type="Proteomes" id="UP000737171">
    <property type="component" value="Unassembled WGS sequence"/>
</dbReference>
<reference evidence="5 6" key="1">
    <citation type="submission" date="2020-05" db="EMBL/GenBank/DDBJ databases">
        <title>Aquincola sp. isolate from soil.</title>
        <authorList>
            <person name="Han J."/>
            <person name="Kim D.-U."/>
        </authorList>
    </citation>
    <scope>NUCLEOTIDE SEQUENCE [LARGE SCALE GENOMIC DNA]</scope>
    <source>
        <strain evidence="5 6">S2</strain>
    </source>
</reference>
<sequence>MSQRRLRSRAVAAAAAAALALLPALGGPAASTSQERLALVIGNANYPGNELLNPKNDARAVAELLQRAGFQVDARYDASRADMVSAMQRFGARMRDSQVRFAVFYYAGHGLQQDWRNYLVPVDAKVKTAPDVQRQTVDVSELMRHMSEARGRSYLLILDACREDPFVGAWRPPAKGLSPFDAPAGSLLAYATAPGQLAYDGRGSNGLYTKHLVRELATPDTSLEDAFKRVRLNVRMESEGRQVPWESTSLEQDVMLFPQRKGTLSVTELEQRFEKEMSDWQRVRNSSNVAQLTEFIRAYPSGNASELAQARLNRLLEDELRKNETARREEARRKAAEAEAERLKAETALRERLAAAEREAQRVAAEREAARIAAEREATRIAADREAARKEAERAEAARIAAERADAARIAAAESAARQRAAEEAELRRRQEAEARQRERERQEAVRVAEQRAAEVESRRKQAEAQERQAAETRAREADAARRELQRLADAADKQRIVAAQPALAVVAQLAPTPFFQGRQQHRRDYRVGDHFEFRIVDQFSRSEKPLSLHVTAVDENVDRVEYNGGEYASDMMGNTTANPLGSMGTPRQFYPAELVVGHRWRTMFKQSRARVAGLQYTFQYDVKVAAKETIQVPAGRYEAYRIEARGFNVDLGAAITRTIWIAPGVNADIAHETMVRLRDGRVEQHDRQELVSLARR</sequence>
<dbReference type="SMART" id="SM00115">
    <property type="entry name" value="CASc"/>
    <property type="match status" value="1"/>
</dbReference>
<feature type="region of interest" description="Disordered" evidence="2">
    <location>
        <begin position="451"/>
        <end position="478"/>
    </location>
</feature>
<dbReference type="Pfam" id="PF00656">
    <property type="entry name" value="Peptidase_C14"/>
    <property type="match status" value="1"/>
</dbReference>
<accession>A0ABX2ENF5</accession>
<name>A0ABX2ENF5_9BURK</name>
<feature type="chain" id="PRO_5046050486" evidence="3">
    <location>
        <begin position="30"/>
        <end position="697"/>
    </location>
</feature>
<evidence type="ECO:0000313" key="6">
    <source>
        <dbReference type="Proteomes" id="UP000737171"/>
    </source>
</evidence>
<dbReference type="PANTHER" id="PTHR22576:SF37">
    <property type="entry name" value="MUCOSA-ASSOCIATED LYMPHOID TISSUE LYMPHOMA TRANSLOCATION PROTEIN 1"/>
    <property type="match status" value="1"/>
</dbReference>
<dbReference type="InterPro" id="IPR015917">
    <property type="entry name" value="Pept_C14A"/>
</dbReference>
<comment type="caution">
    <text evidence="5">The sequence shown here is derived from an EMBL/GenBank/DDBJ whole genome shotgun (WGS) entry which is preliminary data.</text>
</comment>
<evidence type="ECO:0000313" key="5">
    <source>
        <dbReference type="EMBL" id="NRF70171.1"/>
    </source>
</evidence>
<dbReference type="SUPFAM" id="SSF52129">
    <property type="entry name" value="Caspase-like"/>
    <property type="match status" value="1"/>
</dbReference>
<protein>
    <submittedName>
        <fullName evidence="5">Caspase family protein</fullName>
    </submittedName>
</protein>
<dbReference type="InterPro" id="IPR001309">
    <property type="entry name" value="Pept_C14_p20"/>
</dbReference>
<dbReference type="InterPro" id="IPR052039">
    <property type="entry name" value="Caspase-related_regulators"/>
</dbReference>
<dbReference type="EMBL" id="JABRWJ010000007">
    <property type="protein sequence ID" value="NRF70171.1"/>
    <property type="molecule type" value="Genomic_DNA"/>
</dbReference>
<dbReference type="InterPro" id="IPR011600">
    <property type="entry name" value="Pept_C14_caspase"/>
</dbReference>
<feature type="domain" description="Caspase family p20" evidence="4">
    <location>
        <begin position="34"/>
        <end position="165"/>
    </location>
</feature>